<evidence type="ECO:0000313" key="2">
    <source>
        <dbReference type="EMBL" id="UPZ14650.1"/>
    </source>
</evidence>
<evidence type="ECO:0008006" key="4">
    <source>
        <dbReference type="Google" id="ProtNLM"/>
    </source>
</evidence>
<feature type="chain" id="PRO_5046564817" description="Lipoprotein" evidence="1">
    <location>
        <begin position="24"/>
        <end position="227"/>
    </location>
</feature>
<dbReference type="Proteomes" id="UP000829998">
    <property type="component" value="Chromosome"/>
</dbReference>
<dbReference type="RefSeq" id="WP_248726925.1">
    <property type="nucleotide sequence ID" value="NZ_CP096829.1"/>
</dbReference>
<name>A0ABY4LSK8_9FLAO</name>
<dbReference type="PROSITE" id="PS51257">
    <property type="entry name" value="PROKAR_LIPOPROTEIN"/>
    <property type="match status" value="1"/>
</dbReference>
<organism evidence="2 3">
    <name type="scientific">Flavobacterium humidisoli</name>
    <dbReference type="NCBI Taxonomy" id="2937442"/>
    <lineage>
        <taxon>Bacteria</taxon>
        <taxon>Pseudomonadati</taxon>
        <taxon>Bacteroidota</taxon>
        <taxon>Flavobacteriia</taxon>
        <taxon>Flavobacteriales</taxon>
        <taxon>Flavobacteriaceae</taxon>
        <taxon>Flavobacterium</taxon>
    </lineage>
</organism>
<proteinExistence type="predicted"/>
<dbReference type="Gene3D" id="2.40.360.20">
    <property type="match status" value="1"/>
</dbReference>
<evidence type="ECO:0000313" key="3">
    <source>
        <dbReference type="Proteomes" id="UP000829998"/>
    </source>
</evidence>
<gene>
    <name evidence="2" type="ORF">M0M44_17990</name>
</gene>
<evidence type="ECO:0000256" key="1">
    <source>
        <dbReference type="SAM" id="SignalP"/>
    </source>
</evidence>
<sequence length="227" mass="25104">MRKLNKCFAILFVMMGFMLTSCSNDDSSESAGSTGDYWPSKVGNQWVFNQDGSESTVKIQSSSDKDGNTYYKFNQLFGATDEISGTAGASLKKVKGDYYIVIDEVNYSSEGITGKMTGYEFILFKDYLDVNQTWSGSYSQETTFNIPNFPALKMAVKYTGTILEKGTSIKVKDVTYSNVIKFKLHLEASSQGQSSSSDTFYWIAKDVGIVKLESSGTTSELVSYSLK</sequence>
<reference evidence="2 3" key="1">
    <citation type="submission" date="2022-04" db="EMBL/GenBank/DDBJ databases">
        <authorList>
            <person name="Ra J.-S."/>
            <person name="Kim S.-B."/>
        </authorList>
    </citation>
    <scope>NUCLEOTIDE SEQUENCE [LARGE SCALE GENOMIC DNA]</scope>
    <source>
        <strain evidence="2 3">MMS21-Er5</strain>
    </source>
</reference>
<accession>A0ABY4LSK8</accession>
<feature type="signal peptide" evidence="1">
    <location>
        <begin position="1"/>
        <end position="23"/>
    </location>
</feature>
<keyword evidence="3" id="KW-1185">Reference proteome</keyword>
<keyword evidence="1" id="KW-0732">Signal</keyword>
<dbReference type="EMBL" id="CP096829">
    <property type="protein sequence ID" value="UPZ14650.1"/>
    <property type="molecule type" value="Genomic_DNA"/>
</dbReference>
<protein>
    <recommendedName>
        <fullName evidence="4">Lipoprotein</fullName>
    </recommendedName>
</protein>